<gene>
    <name evidence="1" type="ORF">GQN54_05855</name>
</gene>
<comment type="caution">
    <text evidence="1">The sequence shown here is derived from an EMBL/GenBank/DDBJ whole genome shotgun (WGS) entry which is preliminary data.</text>
</comment>
<dbReference type="InterPro" id="IPR027961">
    <property type="entry name" value="DUF4442"/>
</dbReference>
<dbReference type="AlphaFoldDB" id="A0A6N9NIH1"/>
<dbReference type="InterPro" id="IPR029069">
    <property type="entry name" value="HotDog_dom_sf"/>
</dbReference>
<evidence type="ECO:0000313" key="2">
    <source>
        <dbReference type="Proteomes" id="UP000470771"/>
    </source>
</evidence>
<organism evidence="1 2">
    <name type="scientific">Acidiluteibacter ferrifornacis</name>
    <dbReference type="NCBI Taxonomy" id="2692424"/>
    <lineage>
        <taxon>Bacteria</taxon>
        <taxon>Pseudomonadati</taxon>
        <taxon>Bacteroidota</taxon>
        <taxon>Flavobacteriia</taxon>
        <taxon>Flavobacteriales</taxon>
        <taxon>Cryomorphaceae</taxon>
        <taxon>Acidiluteibacter</taxon>
    </lineage>
</organism>
<keyword evidence="2" id="KW-1185">Reference proteome</keyword>
<dbReference type="Proteomes" id="UP000470771">
    <property type="component" value="Unassembled WGS sequence"/>
</dbReference>
<dbReference type="Pfam" id="PF14539">
    <property type="entry name" value="DUF4442"/>
    <property type="match status" value="1"/>
</dbReference>
<dbReference type="RefSeq" id="WP_160632581.1">
    <property type="nucleotide sequence ID" value="NZ_WWNE01000005.1"/>
</dbReference>
<dbReference type="EMBL" id="WWNE01000005">
    <property type="protein sequence ID" value="NBG65632.1"/>
    <property type="molecule type" value="Genomic_DNA"/>
</dbReference>
<dbReference type="SUPFAM" id="SSF54637">
    <property type="entry name" value="Thioesterase/thiol ester dehydrase-isomerase"/>
    <property type="match status" value="1"/>
</dbReference>
<accession>A0A6N9NIH1</accession>
<name>A0A6N9NIH1_9FLAO</name>
<proteinExistence type="predicted"/>
<sequence length="170" mass="19629">MMDLNKIIKSAQSSNFGLWKFNFILHRVIPFNKPHNLKVVHIDSNKVVVNIPYKKSNLNHIKGLHACVQATAAEYASGLLLLSRLGFKDYRIIMEGMELSYLFQGKMDAEATFEIKEETLQNEIMTPLKKGEVIYYKCHISVKDKKGNELCIAKTNWQLKPWNKVKTKMN</sequence>
<reference evidence="1 2" key="1">
    <citation type="submission" date="2019-12" db="EMBL/GenBank/DDBJ databases">
        <authorList>
            <person name="Zhao J."/>
        </authorList>
    </citation>
    <scope>NUCLEOTIDE SEQUENCE [LARGE SCALE GENOMIC DNA]</scope>
    <source>
        <strain evidence="1 2">S-15</strain>
    </source>
</reference>
<evidence type="ECO:0000313" key="1">
    <source>
        <dbReference type="EMBL" id="NBG65632.1"/>
    </source>
</evidence>
<dbReference type="Gene3D" id="3.10.129.10">
    <property type="entry name" value="Hotdog Thioesterase"/>
    <property type="match status" value="1"/>
</dbReference>
<protein>
    <submittedName>
        <fullName evidence="1">DUF4442 domain-containing protein</fullName>
    </submittedName>
</protein>